<dbReference type="Proteomes" id="UP000831485">
    <property type="component" value="Chromosome"/>
</dbReference>
<evidence type="ECO:0000313" key="2">
    <source>
        <dbReference type="EMBL" id="UPU37813.1"/>
    </source>
</evidence>
<sequence length="247" mass="28171">MGKKEFISADRFYNAFVTEWETSVASGIFGIGHNPYQNLPAWTDLMLSPGQFLQRVMDRLSSLELPLLYRNQWYTVDALYVSGENLFPKKGEYPSSLQVLIEHEHGEDLEEEMWKLIHWRAPLKVIIGYDWSEIEKTTDARRSWAANKVTKLLKMLQTVNDSFLENPDTEYLFLMGRRFEAEPLSWTAFAVKSPSEGTPVVNTWGRSGINFTASTSHRPSPPTSITQGIEAPTILTRGEAAPPHEFQ</sequence>
<proteinExistence type="predicted"/>
<name>A0ABY4LM17_9BACT</name>
<protein>
    <submittedName>
        <fullName evidence="2">Uncharacterized protein</fullName>
    </submittedName>
</protein>
<accession>A0ABY4LM17</accession>
<evidence type="ECO:0000313" key="3">
    <source>
        <dbReference type="Proteomes" id="UP000831485"/>
    </source>
</evidence>
<gene>
    <name evidence="2" type="ORF">M1B72_08930</name>
</gene>
<feature type="region of interest" description="Disordered" evidence="1">
    <location>
        <begin position="212"/>
        <end position="233"/>
    </location>
</feature>
<keyword evidence="3" id="KW-1185">Reference proteome</keyword>
<dbReference type="EMBL" id="CP096574">
    <property type="protein sequence ID" value="UPU37813.1"/>
    <property type="molecule type" value="Genomic_DNA"/>
</dbReference>
<reference evidence="2" key="1">
    <citation type="submission" date="2022-04" db="EMBL/GenBank/DDBJ databases">
        <authorList>
            <person name="Liu G."/>
        </authorList>
    </citation>
    <scope>NUCLEOTIDE SEQUENCE</scope>
    <source>
        <strain evidence="2">RG22</strain>
    </source>
</reference>
<dbReference type="RefSeq" id="WP_248647204.1">
    <property type="nucleotide sequence ID" value="NZ_CP096574.1"/>
</dbReference>
<organism evidence="2 3">
    <name type="scientific">Geomonas paludis</name>
    <dbReference type="NCBI Taxonomy" id="2740185"/>
    <lineage>
        <taxon>Bacteria</taxon>
        <taxon>Pseudomonadati</taxon>
        <taxon>Thermodesulfobacteriota</taxon>
        <taxon>Desulfuromonadia</taxon>
        <taxon>Geobacterales</taxon>
        <taxon>Geobacteraceae</taxon>
        <taxon>Geomonas</taxon>
    </lineage>
</organism>
<evidence type="ECO:0000256" key="1">
    <source>
        <dbReference type="SAM" id="MobiDB-lite"/>
    </source>
</evidence>
<feature type="compositionally biased region" description="Polar residues" evidence="1">
    <location>
        <begin position="212"/>
        <end position="227"/>
    </location>
</feature>